<feature type="region of interest" description="Disordered" evidence="1">
    <location>
        <begin position="77"/>
        <end position="97"/>
    </location>
</feature>
<reference evidence="4" key="1">
    <citation type="submission" date="2012-12" db="EMBL/GenBank/DDBJ databases">
        <authorList>
            <person name="Hellsten U."/>
            <person name="Grimwood J."/>
            <person name="Chapman J.A."/>
            <person name="Shapiro H."/>
            <person name="Aerts A."/>
            <person name="Otillar R.P."/>
            <person name="Terry A.Y."/>
            <person name="Boore J.L."/>
            <person name="Simakov O."/>
            <person name="Marletaz F."/>
            <person name="Cho S.-J."/>
            <person name="Edsinger-Gonzales E."/>
            <person name="Havlak P."/>
            <person name="Kuo D.-H."/>
            <person name="Larsson T."/>
            <person name="Lv J."/>
            <person name="Arendt D."/>
            <person name="Savage R."/>
            <person name="Osoegawa K."/>
            <person name="de Jong P."/>
            <person name="Lindberg D.R."/>
            <person name="Seaver E.C."/>
            <person name="Weisblat D.A."/>
            <person name="Putnam N.H."/>
            <person name="Grigoriev I.V."/>
            <person name="Rokhsar D.S."/>
        </authorList>
    </citation>
    <scope>NUCLEOTIDE SEQUENCE</scope>
    <source>
        <strain evidence="4">I ESC-2004</strain>
    </source>
</reference>
<sequence length="111" mass="12596">MGYSLLMRTAVQNLCVSNTRQIARILGRKLSQEDMSNPNWVLPVPDEGVFTGPLPGDSSDEEGAVSLEYVRYRTRSTKAAREAKRHKQLNAKSKRKKLKPLRIKNSECECF</sequence>
<reference evidence="2 4" key="2">
    <citation type="journal article" date="2013" name="Nature">
        <title>Insights into bilaterian evolution from three spiralian genomes.</title>
        <authorList>
            <person name="Simakov O."/>
            <person name="Marletaz F."/>
            <person name="Cho S.J."/>
            <person name="Edsinger-Gonzales E."/>
            <person name="Havlak P."/>
            <person name="Hellsten U."/>
            <person name="Kuo D.H."/>
            <person name="Larsson T."/>
            <person name="Lv J."/>
            <person name="Arendt D."/>
            <person name="Savage R."/>
            <person name="Osoegawa K."/>
            <person name="de Jong P."/>
            <person name="Grimwood J."/>
            <person name="Chapman J.A."/>
            <person name="Shapiro H."/>
            <person name="Aerts A."/>
            <person name="Otillar R.P."/>
            <person name="Terry A.Y."/>
            <person name="Boore J.L."/>
            <person name="Grigoriev I.V."/>
            <person name="Lindberg D.R."/>
            <person name="Seaver E.C."/>
            <person name="Weisblat D.A."/>
            <person name="Putnam N.H."/>
            <person name="Rokhsar D.S."/>
        </authorList>
    </citation>
    <scope>NUCLEOTIDE SEQUENCE</scope>
    <source>
        <strain evidence="2 4">I ESC-2004</strain>
    </source>
</reference>
<evidence type="ECO:0000256" key="1">
    <source>
        <dbReference type="SAM" id="MobiDB-lite"/>
    </source>
</evidence>
<gene>
    <name evidence="2" type="ORF">CAPTEDRAFT_220368</name>
</gene>
<dbReference type="AlphaFoldDB" id="R7TFF5"/>
<keyword evidence="4" id="KW-1185">Reference proteome</keyword>
<dbReference type="EMBL" id="AMQN01014721">
    <property type="status" value="NOT_ANNOTATED_CDS"/>
    <property type="molecule type" value="Genomic_DNA"/>
</dbReference>
<name>R7TFF5_CAPTE</name>
<dbReference type="EMBL" id="KB311202">
    <property type="protein sequence ID" value="ELT89751.1"/>
    <property type="molecule type" value="Genomic_DNA"/>
</dbReference>
<dbReference type="Proteomes" id="UP000014760">
    <property type="component" value="Unassembled WGS sequence"/>
</dbReference>
<accession>R7TFF5</accession>
<organism evidence="2">
    <name type="scientific">Capitella teleta</name>
    <name type="common">Polychaete worm</name>
    <dbReference type="NCBI Taxonomy" id="283909"/>
    <lineage>
        <taxon>Eukaryota</taxon>
        <taxon>Metazoa</taxon>
        <taxon>Spiralia</taxon>
        <taxon>Lophotrochozoa</taxon>
        <taxon>Annelida</taxon>
        <taxon>Polychaeta</taxon>
        <taxon>Sedentaria</taxon>
        <taxon>Scolecida</taxon>
        <taxon>Capitellidae</taxon>
        <taxon>Capitella</taxon>
    </lineage>
</organism>
<protein>
    <submittedName>
        <fullName evidence="2 3">Uncharacterized protein</fullName>
    </submittedName>
</protein>
<evidence type="ECO:0000313" key="4">
    <source>
        <dbReference type="Proteomes" id="UP000014760"/>
    </source>
</evidence>
<evidence type="ECO:0000313" key="3">
    <source>
        <dbReference type="EnsemblMetazoa" id="CapteP220368"/>
    </source>
</evidence>
<evidence type="ECO:0000313" key="2">
    <source>
        <dbReference type="EMBL" id="ELT89751.1"/>
    </source>
</evidence>
<dbReference type="EnsemblMetazoa" id="CapteT220368">
    <property type="protein sequence ID" value="CapteP220368"/>
    <property type="gene ID" value="CapteG220368"/>
</dbReference>
<dbReference type="HOGENOM" id="CLU_2160781_0_0_1"/>
<reference evidence="3" key="3">
    <citation type="submission" date="2015-06" db="UniProtKB">
        <authorList>
            <consortium name="EnsemblMetazoa"/>
        </authorList>
    </citation>
    <scope>IDENTIFICATION</scope>
</reference>
<proteinExistence type="predicted"/>